<evidence type="ECO:0000313" key="2">
    <source>
        <dbReference type="Proteomes" id="UP000789375"/>
    </source>
</evidence>
<dbReference type="Proteomes" id="UP000789375">
    <property type="component" value="Unassembled WGS sequence"/>
</dbReference>
<evidence type="ECO:0000313" key="1">
    <source>
        <dbReference type="EMBL" id="CAG8710778.1"/>
    </source>
</evidence>
<dbReference type="AlphaFoldDB" id="A0A9N9N8F3"/>
<organism evidence="1 2">
    <name type="scientific">Funneliformis mosseae</name>
    <name type="common">Endomycorrhizal fungus</name>
    <name type="synonym">Glomus mosseae</name>
    <dbReference type="NCBI Taxonomy" id="27381"/>
    <lineage>
        <taxon>Eukaryota</taxon>
        <taxon>Fungi</taxon>
        <taxon>Fungi incertae sedis</taxon>
        <taxon>Mucoromycota</taxon>
        <taxon>Glomeromycotina</taxon>
        <taxon>Glomeromycetes</taxon>
        <taxon>Glomerales</taxon>
        <taxon>Glomeraceae</taxon>
        <taxon>Funneliformis</taxon>
    </lineage>
</organism>
<keyword evidence="2" id="KW-1185">Reference proteome</keyword>
<feature type="non-terminal residue" evidence="1">
    <location>
        <position position="70"/>
    </location>
</feature>
<name>A0A9N9N8F3_FUNMO</name>
<protein>
    <submittedName>
        <fullName evidence="1">2624_t:CDS:1</fullName>
    </submittedName>
</protein>
<gene>
    <name evidence="1" type="ORF">FMOSSE_LOCUS14305</name>
</gene>
<dbReference type="EMBL" id="CAJVPP010010564">
    <property type="protein sequence ID" value="CAG8710778.1"/>
    <property type="molecule type" value="Genomic_DNA"/>
</dbReference>
<accession>A0A9N9N8F3</accession>
<sequence>NITQPNSLPLAQQSSEIYLMDIRNFTWVYTFEVQKTTEHGPINTTIKIVITTICAMVKTFIGHLLFDDLC</sequence>
<proteinExistence type="predicted"/>
<reference evidence="1" key="1">
    <citation type="submission" date="2021-06" db="EMBL/GenBank/DDBJ databases">
        <authorList>
            <person name="Kallberg Y."/>
            <person name="Tangrot J."/>
            <person name="Rosling A."/>
        </authorList>
    </citation>
    <scope>NUCLEOTIDE SEQUENCE</scope>
    <source>
        <strain evidence="1">87-6 pot B 2015</strain>
    </source>
</reference>
<comment type="caution">
    <text evidence="1">The sequence shown here is derived from an EMBL/GenBank/DDBJ whole genome shotgun (WGS) entry which is preliminary data.</text>
</comment>